<name>A0A9W4JHA2_9EURO</name>
<dbReference type="AlphaFoldDB" id="A0A9W4JHA2"/>
<proteinExistence type="inferred from homology"/>
<dbReference type="InterPro" id="IPR049326">
    <property type="entry name" value="Rhodopsin_dom_fungi"/>
</dbReference>
<dbReference type="PANTHER" id="PTHR33048">
    <property type="entry name" value="PTH11-LIKE INTEGRAL MEMBRANE PROTEIN (AFU_ORTHOLOGUE AFUA_5G11245)"/>
    <property type="match status" value="1"/>
</dbReference>
<evidence type="ECO:0000256" key="2">
    <source>
        <dbReference type="ARBA" id="ARBA00022692"/>
    </source>
</evidence>
<reference evidence="8" key="1">
    <citation type="submission" date="2021-07" db="EMBL/GenBank/DDBJ databases">
        <authorList>
            <person name="Branca A.L. A."/>
        </authorList>
    </citation>
    <scope>NUCLEOTIDE SEQUENCE</scope>
</reference>
<protein>
    <recommendedName>
        <fullName evidence="7">Rhodopsin domain-containing protein</fullName>
    </recommendedName>
</protein>
<keyword evidence="4 6" id="KW-0472">Membrane</keyword>
<feature type="transmembrane region" description="Helical" evidence="6">
    <location>
        <begin position="136"/>
        <end position="159"/>
    </location>
</feature>
<accession>A0A9W4JHA2</accession>
<evidence type="ECO:0000313" key="9">
    <source>
        <dbReference type="Proteomes" id="UP001152646"/>
    </source>
</evidence>
<keyword evidence="3 6" id="KW-1133">Transmembrane helix</keyword>
<evidence type="ECO:0000256" key="6">
    <source>
        <dbReference type="SAM" id="Phobius"/>
    </source>
</evidence>
<evidence type="ECO:0000256" key="5">
    <source>
        <dbReference type="ARBA" id="ARBA00038359"/>
    </source>
</evidence>
<comment type="caution">
    <text evidence="8">The sequence shown here is derived from an EMBL/GenBank/DDBJ whole genome shotgun (WGS) entry which is preliminary data.</text>
</comment>
<dbReference type="InterPro" id="IPR052337">
    <property type="entry name" value="SAT4-like"/>
</dbReference>
<dbReference type="EMBL" id="CAJVPA010000205">
    <property type="protein sequence ID" value="CAG8399561.1"/>
    <property type="molecule type" value="Genomic_DNA"/>
</dbReference>
<evidence type="ECO:0000256" key="4">
    <source>
        <dbReference type="ARBA" id="ARBA00023136"/>
    </source>
</evidence>
<dbReference type="GO" id="GO:0016020">
    <property type="term" value="C:membrane"/>
    <property type="evidence" value="ECO:0007669"/>
    <property type="project" value="UniProtKB-SubCell"/>
</dbReference>
<evidence type="ECO:0000313" key="8">
    <source>
        <dbReference type="EMBL" id="CAG8399561.1"/>
    </source>
</evidence>
<comment type="subcellular location">
    <subcellularLocation>
        <location evidence="1">Membrane</location>
        <topology evidence="1">Multi-pass membrane protein</topology>
    </subcellularLocation>
</comment>
<feature type="transmembrane region" description="Helical" evidence="6">
    <location>
        <begin position="102"/>
        <end position="124"/>
    </location>
</feature>
<feature type="transmembrane region" description="Helical" evidence="6">
    <location>
        <begin position="22"/>
        <end position="41"/>
    </location>
</feature>
<organism evidence="8 9">
    <name type="scientific">Penicillium salamii</name>
    <dbReference type="NCBI Taxonomy" id="1612424"/>
    <lineage>
        <taxon>Eukaryota</taxon>
        <taxon>Fungi</taxon>
        <taxon>Dikarya</taxon>
        <taxon>Ascomycota</taxon>
        <taxon>Pezizomycotina</taxon>
        <taxon>Eurotiomycetes</taxon>
        <taxon>Eurotiomycetidae</taxon>
        <taxon>Eurotiales</taxon>
        <taxon>Aspergillaceae</taxon>
        <taxon>Penicillium</taxon>
    </lineage>
</organism>
<gene>
    <name evidence="8" type="ORF">PSALAMII_LOCUS7954</name>
</gene>
<dbReference type="OrthoDB" id="5329176at2759"/>
<feature type="transmembrane region" description="Helical" evidence="6">
    <location>
        <begin position="254"/>
        <end position="273"/>
    </location>
</feature>
<dbReference type="PANTHER" id="PTHR33048:SF47">
    <property type="entry name" value="INTEGRAL MEMBRANE PROTEIN-RELATED"/>
    <property type="match status" value="1"/>
</dbReference>
<feature type="transmembrane region" description="Helical" evidence="6">
    <location>
        <begin position="185"/>
        <end position="203"/>
    </location>
</feature>
<dbReference type="Pfam" id="PF20684">
    <property type="entry name" value="Fung_rhodopsin"/>
    <property type="match status" value="1"/>
</dbReference>
<evidence type="ECO:0000256" key="3">
    <source>
        <dbReference type="ARBA" id="ARBA00022989"/>
    </source>
</evidence>
<evidence type="ECO:0000259" key="7">
    <source>
        <dbReference type="Pfam" id="PF20684"/>
    </source>
</evidence>
<keyword evidence="2 6" id="KW-0812">Transmembrane</keyword>
<comment type="similarity">
    <text evidence="5">Belongs to the SAT4 family.</text>
</comment>
<evidence type="ECO:0000256" key="1">
    <source>
        <dbReference type="ARBA" id="ARBA00004141"/>
    </source>
</evidence>
<feature type="transmembrane region" description="Helical" evidence="6">
    <location>
        <begin position="62"/>
        <end position="82"/>
    </location>
</feature>
<dbReference type="Proteomes" id="UP001152646">
    <property type="component" value="Unassembled WGS sequence"/>
</dbReference>
<feature type="domain" description="Rhodopsin" evidence="7">
    <location>
        <begin position="38"/>
        <end position="278"/>
    </location>
</feature>
<sequence>MTLPSGTLAHSLGHNTLGKADIAVQTLFLGICLIAVALRLWSRRLQWLSLQINDCLILSSTLLMIGRYVVEIVLVVLCGMGLHPTEIIDVGGNQIVVKFLAITYAGNLLWVTVVCLIQLSILDYYVRNFSQRTITLLSYITMGLCLALWIIGFFVTAFICNPPRKIWHENAEGHCGNRQKLHTGINASVIILNFFILILPIPFTWRMPLSRPRKFGLVGIQALGLIIIIILAVRTKLEFDSEPMNQTRIAVSKSTLTCIATILGIIAACLPITTPAIQQIFGNVSPSSSTQTLSPDPGSRYWNTRVLEGMRLEEPEMPLVTVHPHIMAKAGYLAPGHIRITSDWEIHSSRGSARIERSHMPRV</sequence>
<feature type="transmembrane region" description="Helical" evidence="6">
    <location>
        <begin position="215"/>
        <end position="234"/>
    </location>
</feature>